<dbReference type="PANTHER" id="PTHR43649">
    <property type="entry name" value="ARABINOSE-BINDING PROTEIN-RELATED"/>
    <property type="match status" value="1"/>
</dbReference>
<evidence type="ECO:0000256" key="3">
    <source>
        <dbReference type="ARBA" id="ARBA00022448"/>
    </source>
</evidence>
<evidence type="ECO:0000256" key="1">
    <source>
        <dbReference type="ARBA" id="ARBA00004196"/>
    </source>
</evidence>
<dbReference type="RefSeq" id="WP_306858631.1">
    <property type="nucleotide sequence ID" value="NZ_JAUSRB010000002.1"/>
</dbReference>
<sequence length="419" mass="45360">MARRLSCLITGAVVATTMLSGCGGGGTDGGGPVEISYGIWDLEQQPALEQAAAEFSKRNPDVKVKIQVTGWDEYWAKLKAAATGGAAPDVFWMNGPNFKLYASNGMLLPLADRIAAEKVDMSVFPKSLVDLYTYEGKSYGLPKDFDTIGLWYNKKLFDAAGLKYPDESWTWDDLRAAAKKLTKADKSVQGIAAELNNQATFYNTIAQAGGYALSPDGTTSGYDQPATIEGLKFWTDLIKDGLSPTQQQMTDSKPVEMFESGKVAMYYSGSWYATRFNKNTATKDTIDVAPLPAGRKRAVVTHGGANVVFAKSEHADAAWKFVRFLGSKDAADIIGRSGAVIPAYAGTQQAWIDSAPQFHLKIFIDQLAVSVPYPSSKNTAGWMDEEPKYLSKAWTGEVGIEEAAKDLAAKMNASLAQEK</sequence>
<comment type="subcellular location">
    <subcellularLocation>
        <location evidence="1">Cell envelope</location>
    </subcellularLocation>
</comment>
<organism evidence="5 6">
    <name type="scientific">Streptosporangium brasiliense</name>
    <dbReference type="NCBI Taxonomy" id="47480"/>
    <lineage>
        <taxon>Bacteria</taxon>
        <taxon>Bacillati</taxon>
        <taxon>Actinomycetota</taxon>
        <taxon>Actinomycetes</taxon>
        <taxon>Streptosporangiales</taxon>
        <taxon>Streptosporangiaceae</taxon>
        <taxon>Streptosporangium</taxon>
    </lineage>
</organism>
<evidence type="ECO:0000313" key="5">
    <source>
        <dbReference type="EMBL" id="MDP9862524.1"/>
    </source>
</evidence>
<dbReference type="PANTHER" id="PTHR43649:SF31">
    <property type="entry name" value="SN-GLYCEROL-3-PHOSPHATE-BINDING PERIPLASMIC PROTEIN UGPB"/>
    <property type="match status" value="1"/>
</dbReference>
<reference evidence="5 6" key="1">
    <citation type="submission" date="2023-07" db="EMBL/GenBank/DDBJ databases">
        <title>Sequencing the genomes of 1000 actinobacteria strains.</title>
        <authorList>
            <person name="Klenk H.-P."/>
        </authorList>
    </citation>
    <scope>NUCLEOTIDE SEQUENCE [LARGE SCALE GENOMIC DNA]</scope>
    <source>
        <strain evidence="5 6">DSM 44109</strain>
    </source>
</reference>
<comment type="caution">
    <text evidence="5">The sequence shown here is derived from an EMBL/GenBank/DDBJ whole genome shotgun (WGS) entry which is preliminary data.</text>
</comment>
<name>A0ABT9QZX6_9ACTN</name>
<keyword evidence="4" id="KW-0732">Signal</keyword>
<proteinExistence type="inferred from homology"/>
<accession>A0ABT9QZX6</accession>
<evidence type="ECO:0000313" key="6">
    <source>
        <dbReference type="Proteomes" id="UP001230426"/>
    </source>
</evidence>
<keyword evidence="5" id="KW-0762">Sugar transport</keyword>
<dbReference type="EMBL" id="JAUSRB010000002">
    <property type="protein sequence ID" value="MDP9862524.1"/>
    <property type="molecule type" value="Genomic_DNA"/>
</dbReference>
<keyword evidence="3" id="KW-0813">Transport</keyword>
<evidence type="ECO:0000256" key="4">
    <source>
        <dbReference type="ARBA" id="ARBA00022729"/>
    </source>
</evidence>
<dbReference type="PROSITE" id="PS51257">
    <property type="entry name" value="PROKAR_LIPOPROTEIN"/>
    <property type="match status" value="1"/>
</dbReference>
<protein>
    <submittedName>
        <fullName evidence="5">Multiple sugar transport system substrate-binding protein</fullName>
    </submittedName>
</protein>
<dbReference type="InterPro" id="IPR006059">
    <property type="entry name" value="SBP"/>
</dbReference>
<comment type="similarity">
    <text evidence="2">Belongs to the bacterial solute-binding protein 1 family.</text>
</comment>
<dbReference type="Pfam" id="PF01547">
    <property type="entry name" value="SBP_bac_1"/>
    <property type="match status" value="1"/>
</dbReference>
<dbReference type="InterPro" id="IPR050490">
    <property type="entry name" value="Bact_solute-bd_prot1"/>
</dbReference>
<dbReference type="CDD" id="cd13585">
    <property type="entry name" value="PBP2_TMBP_like"/>
    <property type="match status" value="1"/>
</dbReference>
<dbReference type="Proteomes" id="UP001230426">
    <property type="component" value="Unassembled WGS sequence"/>
</dbReference>
<keyword evidence="6" id="KW-1185">Reference proteome</keyword>
<dbReference type="Gene3D" id="3.40.190.10">
    <property type="entry name" value="Periplasmic binding protein-like II"/>
    <property type="match status" value="1"/>
</dbReference>
<dbReference type="SUPFAM" id="SSF53850">
    <property type="entry name" value="Periplasmic binding protein-like II"/>
    <property type="match status" value="1"/>
</dbReference>
<evidence type="ECO:0000256" key="2">
    <source>
        <dbReference type="ARBA" id="ARBA00008520"/>
    </source>
</evidence>
<gene>
    <name evidence="5" type="ORF">J2S55_001790</name>
</gene>